<feature type="compositionally biased region" description="Pro residues" evidence="1">
    <location>
        <begin position="300"/>
        <end position="316"/>
    </location>
</feature>
<comment type="caution">
    <text evidence="3">The sequence shown here is derived from an EMBL/GenBank/DDBJ whole genome shotgun (WGS) entry which is preliminary data.</text>
</comment>
<name>A0A7X5U9X5_9GAMM</name>
<evidence type="ECO:0000313" key="3">
    <source>
        <dbReference type="EMBL" id="NII06482.1"/>
    </source>
</evidence>
<evidence type="ECO:0000256" key="2">
    <source>
        <dbReference type="SAM" id="Phobius"/>
    </source>
</evidence>
<feature type="compositionally biased region" description="Polar residues" evidence="1">
    <location>
        <begin position="244"/>
        <end position="269"/>
    </location>
</feature>
<feature type="compositionally biased region" description="Pro residues" evidence="1">
    <location>
        <begin position="149"/>
        <end position="163"/>
    </location>
</feature>
<dbReference type="AlphaFoldDB" id="A0A7X5U9X5"/>
<feature type="compositionally biased region" description="Pro residues" evidence="1">
    <location>
        <begin position="230"/>
        <end position="242"/>
    </location>
</feature>
<reference evidence="3 4" key="1">
    <citation type="submission" date="2020-03" db="EMBL/GenBank/DDBJ databases">
        <authorList>
            <person name="Lai Q."/>
        </authorList>
    </citation>
    <scope>NUCLEOTIDE SEQUENCE [LARGE SCALE GENOMIC DNA]</scope>
    <source>
        <strain evidence="3 4">CCUG 25036</strain>
    </source>
</reference>
<accession>A0A7X5U9X5</accession>
<organism evidence="3 4">
    <name type="scientific">Luteibacter anthropi</name>
    <dbReference type="NCBI Taxonomy" id="564369"/>
    <lineage>
        <taxon>Bacteria</taxon>
        <taxon>Pseudomonadati</taxon>
        <taxon>Pseudomonadota</taxon>
        <taxon>Gammaproteobacteria</taxon>
        <taxon>Lysobacterales</taxon>
        <taxon>Rhodanobacteraceae</taxon>
        <taxon>Luteibacter</taxon>
    </lineage>
</organism>
<proteinExistence type="predicted"/>
<keyword evidence="2" id="KW-1133">Transmembrane helix</keyword>
<feature type="region of interest" description="Disordered" evidence="1">
    <location>
        <begin position="132"/>
        <end position="321"/>
    </location>
</feature>
<feature type="compositionally biased region" description="Low complexity" evidence="1">
    <location>
        <begin position="132"/>
        <end position="148"/>
    </location>
</feature>
<dbReference type="RefSeq" id="WP_166947494.1">
    <property type="nucleotide sequence ID" value="NZ_JAARLZ010000004.1"/>
</dbReference>
<feature type="region of interest" description="Disordered" evidence="1">
    <location>
        <begin position="91"/>
        <end position="111"/>
    </location>
</feature>
<gene>
    <name evidence="3" type="ORF">HBF25_08805</name>
</gene>
<evidence type="ECO:0000256" key="1">
    <source>
        <dbReference type="SAM" id="MobiDB-lite"/>
    </source>
</evidence>
<protein>
    <submittedName>
        <fullName evidence="3">Uncharacterized protein</fullName>
    </submittedName>
</protein>
<feature type="compositionally biased region" description="Polar residues" evidence="1">
    <location>
        <begin position="380"/>
        <end position="407"/>
    </location>
</feature>
<feature type="compositionally biased region" description="Low complexity" evidence="1">
    <location>
        <begin position="417"/>
        <end position="437"/>
    </location>
</feature>
<feature type="compositionally biased region" description="Gly residues" evidence="1">
    <location>
        <begin position="476"/>
        <end position="491"/>
    </location>
</feature>
<evidence type="ECO:0000313" key="4">
    <source>
        <dbReference type="Proteomes" id="UP000490980"/>
    </source>
</evidence>
<feature type="region of interest" description="Disordered" evidence="1">
    <location>
        <begin position="1"/>
        <end position="20"/>
    </location>
</feature>
<keyword evidence="2" id="KW-0812">Transmembrane</keyword>
<feature type="transmembrane region" description="Helical" evidence="2">
    <location>
        <begin position="47"/>
        <end position="71"/>
    </location>
</feature>
<feature type="region of interest" description="Disordered" evidence="1">
    <location>
        <begin position="334"/>
        <end position="505"/>
    </location>
</feature>
<feature type="compositionally biased region" description="Polar residues" evidence="1">
    <location>
        <begin position="454"/>
        <end position="470"/>
    </location>
</feature>
<sequence>MPTPLPPDSDQSIAEESLPVSPREAAMRALVYRRLLREKPRESLRRIAGWVGTIIIHLLFLIGFVLGPAYVPPPSPPDQETTDVLKVRLIDKPPAPLPPRRGTQSRAPVVQTTWNTKRSAAAAASGGTHAAAVASATKASRPAKATPAAPAPPVKPAPKPAAPAPNTVAEEKRPPTRPKAPPKQPQLEQVPVPTQAPPDLAVDTPRPEVVPPKFQPEPVRKAQVEGTEVMPPPASLAIPPTPASQVAVTPTPPQITSEHTTPVATSPITLATVPRPEVEASSAPPTPQDEPLPAIAQEPSAPPRPDLAPADRPVPPKVSVDTVRAPAVDVQADLEAVPLPDAVAKPDVSAPVATTERPAVQAPAVTPGEMQRPVAGADTSPATPGQTQAPGENPTAQSTAQATNGQAKSGEKQAPSTGQGSTPAPAPGPAIASASGTNTPGAEAADSAGRPGSPNGTDDSQRTTGANGSSQRDDGMVGGQGDKTGQVGPGGAYTELKPRGNVTVQQGQRVHIEYKATRFDKDWTPKNESSVDTAVRQAAGEATVHSTLSLPRGLRLNCTAGPGNTGGKMNAVSLFTLGCGGDPPSKPDHETADNLVKNQTMAPAKPLAADLPPANAATVAHPVAIDNTAFCATARVAGGPLPPGCEPTIKINVQQKTPAPNGSWVPASDQFK</sequence>
<feature type="compositionally biased region" description="Polar residues" evidence="1">
    <location>
        <begin position="102"/>
        <end position="111"/>
    </location>
</feature>
<dbReference type="Proteomes" id="UP000490980">
    <property type="component" value="Unassembled WGS sequence"/>
</dbReference>
<keyword evidence="4" id="KW-1185">Reference proteome</keyword>
<dbReference type="EMBL" id="JAARLZ010000004">
    <property type="protein sequence ID" value="NII06482.1"/>
    <property type="molecule type" value="Genomic_DNA"/>
</dbReference>
<keyword evidence="2" id="KW-0472">Membrane</keyword>